<dbReference type="AlphaFoldDB" id="A0A0D0TQX6"/>
<gene>
    <name evidence="7" type="primary">rapA_1</name>
    <name evidence="7" type="ORF">PFLU3_13880</name>
</gene>
<keyword evidence="2" id="KW-0547">Nucleotide-binding</keyword>
<dbReference type="InterPro" id="IPR049730">
    <property type="entry name" value="SNF2/RAD54-like_C"/>
</dbReference>
<dbReference type="InterPro" id="IPR000330">
    <property type="entry name" value="SNF2_N"/>
</dbReference>
<keyword evidence="1" id="KW-0378">Hydrolase</keyword>
<dbReference type="Gene3D" id="3.40.50.300">
    <property type="entry name" value="P-loop containing nucleotide triphosphate hydrolases"/>
    <property type="match status" value="1"/>
</dbReference>
<evidence type="ECO:0000256" key="2">
    <source>
        <dbReference type="ARBA" id="ARBA00022806"/>
    </source>
</evidence>
<dbReference type="SMART" id="SM00490">
    <property type="entry name" value="HELICc"/>
    <property type="match status" value="1"/>
</dbReference>
<protein>
    <submittedName>
        <fullName evidence="7">RapA_1 protein</fullName>
    </submittedName>
</protein>
<keyword evidence="3" id="KW-0862">Zinc</keyword>
<dbReference type="InterPro" id="IPR038718">
    <property type="entry name" value="SNF2-like_sf"/>
</dbReference>
<keyword evidence="2" id="KW-0347">Helicase</keyword>
<keyword evidence="3" id="KW-0863">Zinc-finger</keyword>
<dbReference type="RefSeq" id="WP_052501120.1">
    <property type="nucleotide sequence ID" value="NZ_JXCQ01000008.1"/>
</dbReference>
<feature type="domain" description="Helicase C-terminal" evidence="6">
    <location>
        <begin position="936"/>
        <end position="1093"/>
    </location>
</feature>
<dbReference type="InterPro" id="IPR001650">
    <property type="entry name" value="Helicase_C-like"/>
</dbReference>
<dbReference type="Gene3D" id="3.40.50.10810">
    <property type="entry name" value="Tandem AAA-ATPase domain"/>
    <property type="match status" value="1"/>
</dbReference>
<dbReference type="SMART" id="SM00487">
    <property type="entry name" value="DEXDc"/>
    <property type="match status" value="1"/>
</dbReference>
<dbReference type="PATRIC" id="fig|294.125.peg.1428"/>
<evidence type="ECO:0000259" key="5">
    <source>
        <dbReference type="PROSITE" id="PS51192"/>
    </source>
</evidence>
<sequence length="1101" mass="123532">MNDLIARIVELDWQEYFDPRSLERGFEYAGENRLEIKEFGQDRLIAQCKGSGRNVYTLAITLEGAASRWTGIRCVCSCPVAINCKHAAATLFTLTVLYDELNAPKKQVADRLSPQLENWLESIPKPTPADEVQHKNTGTCLLYQLAPDAYSMRWSLEVYRARVTKKGDYSDIKPLYSIDETLRRAPAYMHELDIRICRLLLLSRSYGSYSTSYQLAGEPGVEILQLALKTQRLFLELGPRLALNPGPARTARFDWAVMPDGNYIPSWISDGLELDEVLPLKPLHYLDLDNMAIGVVEHGLDENLAMHLCNLPMIPADQVALFSHRISAASKVIPPPRKLTERVVDTLEPQGCLTLGSDESYVYSQTDYRRVITLEHRAALAFRYNTSQVSGKGTEDILFLNGTETQRIQRKPAAEKALRKTLTKIGFKAANRKTRALPAGAGEMFDLPNDEAWLAFVESELSVLREAGWDVVIHPGFYYDVEAVDGWYADIEESPGHEWFDLELGIEVNGERHSLLPIVLDLMRRQPKLLDAAYMAERDDQERVLVSLGARTQTKVALPYGRIKPLMATLGELYLRAPEGDALRLSAPDAARLSNLDALPLVWQGGERLRDFAKRLKDSIHVHVPAPRGLSAELRGYQLEGLNWMQTLRELEVGGILGDDMGLGKTLQALAHLLCEKQSGRLQAPALAVMPTSLIPNWVDEAARFTPQLKVLALHGAQRQADFARLTDYDLVLTTYALLPRDLEVLQPQRWSVLILDEAQNIKNPNSKAAQAARQLEAGQRLCLSGTPLENHLGELWSLFHFLLPGWLGDSKTFNRDYRTPIEKHGNAQRMQHLTARIKPFLLRRKKEQVAKELPPKTEIVHWVELSDAQRDVYETVRVAMDKKVRDEISRHGVARSQIIILEALLKLRQVCCDLRLVKSAPLTKAAKAGTGKLGSLMQMLEELLSEGRRILLFSQFTSMLALIEEELKQRGVEYSILTGDTLDRRTPVKNFQDGKTPLFLISLKAGGTGLNLTAADTVIHYDPWWNPAVENQATDRAYRIGQEKPVFVYKMIARGTVEEKIQALQLEKAALADGVLEGGAGAGWKLEQRDIEALFAPLPG</sequence>
<proteinExistence type="predicted"/>
<feature type="domain" description="Helicase ATP-binding" evidence="5">
    <location>
        <begin position="646"/>
        <end position="806"/>
    </location>
</feature>
<dbReference type="PROSITE" id="PS50966">
    <property type="entry name" value="ZF_SWIM"/>
    <property type="match status" value="1"/>
</dbReference>
<evidence type="ECO:0000259" key="6">
    <source>
        <dbReference type="PROSITE" id="PS51194"/>
    </source>
</evidence>
<dbReference type="InterPro" id="IPR014001">
    <property type="entry name" value="Helicase_ATP-bd"/>
</dbReference>
<evidence type="ECO:0000313" key="8">
    <source>
        <dbReference type="Proteomes" id="UP000032210"/>
    </source>
</evidence>
<dbReference type="Pfam" id="PF00271">
    <property type="entry name" value="Helicase_C"/>
    <property type="match status" value="1"/>
</dbReference>
<dbReference type="Proteomes" id="UP000032210">
    <property type="component" value="Unassembled WGS sequence"/>
</dbReference>
<dbReference type="CDD" id="cd18012">
    <property type="entry name" value="DEXQc_arch_SWI2_SNF2"/>
    <property type="match status" value="1"/>
</dbReference>
<dbReference type="SUPFAM" id="SSF52540">
    <property type="entry name" value="P-loop containing nucleoside triphosphate hydrolases"/>
    <property type="match status" value="2"/>
</dbReference>
<name>A0A0D0TQX6_PSEFL</name>
<dbReference type="Pfam" id="PF00176">
    <property type="entry name" value="SNF2-rel_dom"/>
    <property type="match status" value="1"/>
</dbReference>
<accession>A0A0D0TQX6</accession>
<dbReference type="FunFam" id="3.40.50.10810:FF:000091">
    <property type="entry name" value="DNA helicase, SNF2/RAD54 family"/>
    <property type="match status" value="1"/>
</dbReference>
<dbReference type="InterPro" id="IPR007527">
    <property type="entry name" value="Znf_SWIM"/>
</dbReference>
<dbReference type="PROSITE" id="PS51192">
    <property type="entry name" value="HELICASE_ATP_BIND_1"/>
    <property type="match status" value="1"/>
</dbReference>
<keyword evidence="3" id="KW-0479">Metal-binding</keyword>
<dbReference type="GO" id="GO:0005524">
    <property type="term" value="F:ATP binding"/>
    <property type="evidence" value="ECO:0007669"/>
    <property type="project" value="InterPro"/>
</dbReference>
<organism evidence="7 8">
    <name type="scientific">Pseudomonas fluorescens</name>
    <dbReference type="NCBI Taxonomy" id="294"/>
    <lineage>
        <taxon>Bacteria</taxon>
        <taxon>Pseudomonadati</taxon>
        <taxon>Pseudomonadota</taxon>
        <taxon>Gammaproteobacteria</taxon>
        <taxon>Pseudomonadales</taxon>
        <taxon>Pseudomonadaceae</taxon>
        <taxon>Pseudomonas</taxon>
    </lineage>
</organism>
<dbReference type="GO" id="GO:0008270">
    <property type="term" value="F:zinc ion binding"/>
    <property type="evidence" value="ECO:0007669"/>
    <property type="project" value="UniProtKB-KW"/>
</dbReference>
<reference evidence="7 8" key="1">
    <citation type="submission" date="2015-01" db="EMBL/GenBank/DDBJ databases">
        <title>Genome sequence of the beneficial rhizobacterium Pseudomonas fluorescens 2-79.</title>
        <authorList>
            <person name="Thuermer A."/>
            <person name="Daniel R."/>
        </authorList>
    </citation>
    <scope>NUCLEOTIDE SEQUENCE [LARGE SCALE GENOMIC DNA]</scope>
    <source>
        <strain evidence="7 8">2-79</strain>
    </source>
</reference>
<dbReference type="CDD" id="cd18793">
    <property type="entry name" value="SF2_C_SNF"/>
    <property type="match status" value="1"/>
</dbReference>
<comment type="caution">
    <text evidence="7">The sequence shown here is derived from an EMBL/GenBank/DDBJ whole genome shotgun (WGS) entry which is preliminary data.</text>
</comment>
<dbReference type="GO" id="GO:0004386">
    <property type="term" value="F:helicase activity"/>
    <property type="evidence" value="ECO:0007669"/>
    <property type="project" value="UniProtKB-KW"/>
</dbReference>
<dbReference type="InterPro" id="IPR027417">
    <property type="entry name" value="P-loop_NTPase"/>
</dbReference>
<dbReference type="PANTHER" id="PTHR10799">
    <property type="entry name" value="SNF2/RAD54 HELICASE FAMILY"/>
    <property type="match status" value="1"/>
</dbReference>
<evidence type="ECO:0000313" key="7">
    <source>
        <dbReference type="EMBL" id="KIR23235.1"/>
    </source>
</evidence>
<dbReference type="PROSITE" id="PS51194">
    <property type="entry name" value="HELICASE_CTER"/>
    <property type="match status" value="1"/>
</dbReference>
<evidence type="ECO:0000259" key="4">
    <source>
        <dbReference type="PROSITE" id="PS50966"/>
    </source>
</evidence>
<evidence type="ECO:0000256" key="3">
    <source>
        <dbReference type="PROSITE-ProRule" id="PRU00325"/>
    </source>
</evidence>
<dbReference type="EMBL" id="JXCQ01000008">
    <property type="protein sequence ID" value="KIR23235.1"/>
    <property type="molecule type" value="Genomic_DNA"/>
</dbReference>
<dbReference type="GO" id="GO:0016787">
    <property type="term" value="F:hydrolase activity"/>
    <property type="evidence" value="ECO:0007669"/>
    <property type="project" value="UniProtKB-KW"/>
</dbReference>
<keyword evidence="2" id="KW-0067">ATP-binding</keyword>
<evidence type="ECO:0000256" key="1">
    <source>
        <dbReference type="ARBA" id="ARBA00022801"/>
    </source>
</evidence>
<feature type="domain" description="SWIM-type" evidence="4">
    <location>
        <begin position="56"/>
        <end position="95"/>
    </location>
</feature>